<name>A0A7N4PTA0_SARHA</name>
<sequence length="850" mass="94782">MEVRRARIPLKVSPVSTSRKSPCYQAPQTLSPCPPHRIPPLWKQNNRSSIKQMSRINHLTRIIKQTPPPCSWTKNTPSPWFQRLVTAPQVPHTYPKTVVAPLGHLHHQATAKSSTLHRGHPRASAKPFPRPTTRTRKTDVSLKADKQQLVLGPSSKHQPESPLHPNHQTANSPSPSCHVSKINQSCNQPPEKLPSYDQKSPSPPPPDCQSPEVPSWEDHRNEDPTSEAESDIPSPDPEPPEQDPPEAESLENQDETSQKSSPSVTNLKHVIIIPSCDNQSYSWATAFESPNEAQHSKTSHTNLCPRETTSPLRCGEHPMSKALGVMPSHPDQRTRVALTPSPEEQAEHLLPVPTTQASFPMEVECWEMTSPKTDHQAAVLRGQDQEALHLQDKALPEGLDHLETSQVNKVTSPRTSHQAAARRGPDHGKASVLAPLDTEKKTLSASSHETITQISLNHQARDIVTLISQSKASVSTQTETCWKTTSVEKDHQSTILDQNGKRTPVRSATSQNTSLPGFHQAPSPSRGVHHLESAPRPNTQASFPSSHTKSGGSVHHFTPSPNTLAHHKNQNKSVSGSRNFRLNHTPPIRLNNHKTPQARPSYRTRSLPIPSHQNEILMALDPNHQGPARNGPQHQGHTVPKKQGPRGFNYIKPYIIEGGSVPAKIVHAIINSIPQEQIKNDISKQIHLWRIGNSPSHWPGQFFSSNYLVCLICVSWIPYGCPHVQKTKYPCVIQLLAIPMLLPGSKQKLNVKFIFQVPQTIACNIFSLPYTHYCFQRPLHRSPVFPTSSHSDPVLSEAAKKKWLHFILGKNHHLRGETTIRSRQPCIKEMPRKRRRSNREGPKGLRQRGN</sequence>
<feature type="compositionally biased region" description="Polar residues" evidence="1">
    <location>
        <begin position="506"/>
        <end position="515"/>
    </location>
</feature>
<feature type="compositionally biased region" description="Polar residues" evidence="1">
    <location>
        <begin position="166"/>
        <end position="188"/>
    </location>
</feature>
<gene>
    <name evidence="2" type="primary">LOC111719703</name>
</gene>
<dbReference type="InParanoid" id="A0A7N4PTA0"/>
<keyword evidence="3" id="KW-1185">Reference proteome</keyword>
<dbReference type="RefSeq" id="XP_023354862.1">
    <property type="nucleotide sequence ID" value="XM_023499094.2"/>
</dbReference>
<feature type="region of interest" description="Disordered" evidence="1">
    <location>
        <begin position="819"/>
        <end position="850"/>
    </location>
</feature>
<feature type="region of interest" description="Disordered" evidence="1">
    <location>
        <begin position="108"/>
        <end position="265"/>
    </location>
</feature>
<reference evidence="2" key="2">
    <citation type="submission" date="2025-08" db="UniProtKB">
        <authorList>
            <consortium name="Ensembl"/>
        </authorList>
    </citation>
    <scope>IDENTIFICATION</scope>
</reference>
<evidence type="ECO:0000313" key="2">
    <source>
        <dbReference type="Ensembl" id="ENSSHAP00000042115.1"/>
    </source>
</evidence>
<dbReference type="Proteomes" id="UP000007648">
    <property type="component" value="Unassembled WGS sequence"/>
</dbReference>
<feature type="region of interest" description="Disordered" evidence="1">
    <location>
        <begin position="483"/>
        <end position="603"/>
    </location>
</feature>
<dbReference type="PANTHER" id="PTHR35825:SF2">
    <property type="entry name" value="CASEIN KINASE II SUBUNIT ALPHA'-INTERACTING PROTEIN"/>
    <property type="match status" value="1"/>
</dbReference>
<accession>A0A7N4PTA0</accession>
<dbReference type="AlphaFoldDB" id="A0A7N4PTA0"/>
<protein>
    <submittedName>
        <fullName evidence="2">Uncharacterized protein</fullName>
    </submittedName>
</protein>
<feature type="compositionally biased region" description="Polar residues" evidence="1">
    <location>
        <begin position="406"/>
        <end position="418"/>
    </location>
</feature>
<feature type="compositionally biased region" description="Polar residues" evidence="1">
    <location>
        <begin position="14"/>
        <end position="30"/>
    </location>
</feature>
<feature type="compositionally biased region" description="Acidic residues" evidence="1">
    <location>
        <begin position="238"/>
        <end position="254"/>
    </location>
</feature>
<reference evidence="2 3" key="1">
    <citation type="journal article" date="2011" name="Proc. Natl. Acad. Sci. U.S.A.">
        <title>Genetic diversity and population structure of the endangered marsupial Sarcophilus harrisii (Tasmanian devil).</title>
        <authorList>
            <person name="Miller W."/>
            <person name="Hayes V.M."/>
            <person name="Ratan A."/>
            <person name="Petersen D.C."/>
            <person name="Wittekindt N.E."/>
            <person name="Miller J."/>
            <person name="Walenz B."/>
            <person name="Knight J."/>
            <person name="Qi J."/>
            <person name="Zhao F."/>
            <person name="Wang Q."/>
            <person name="Bedoya-Reina O.C."/>
            <person name="Katiyar N."/>
            <person name="Tomsho L.P."/>
            <person name="Kasson L.M."/>
            <person name="Hardie R.A."/>
            <person name="Woodbridge P."/>
            <person name="Tindall E.A."/>
            <person name="Bertelsen M.F."/>
            <person name="Dixon D."/>
            <person name="Pyecroft S."/>
            <person name="Helgen K.M."/>
            <person name="Lesk A.M."/>
            <person name="Pringle T.H."/>
            <person name="Patterson N."/>
            <person name="Zhang Y."/>
            <person name="Kreiss A."/>
            <person name="Woods G.M."/>
            <person name="Jones M.E."/>
            <person name="Schuster S.C."/>
        </authorList>
    </citation>
    <scope>NUCLEOTIDE SEQUENCE [LARGE SCALE GENOMIC DNA]</scope>
</reference>
<feature type="region of interest" description="Disordered" evidence="1">
    <location>
        <begin position="1"/>
        <end position="30"/>
    </location>
</feature>
<feature type="compositionally biased region" description="Polar residues" evidence="1">
    <location>
        <begin position="571"/>
        <end position="582"/>
    </location>
</feature>
<feature type="compositionally biased region" description="Polar residues" evidence="1">
    <location>
        <begin position="536"/>
        <end position="551"/>
    </location>
</feature>
<organism evidence="2 3">
    <name type="scientific">Sarcophilus harrisii</name>
    <name type="common">Tasmanian devil</name>
    <name type="synonym">Sarcophilus laniarius</name>
    <dbReference type="NCBI Taxonomy" id="9305"/>
    <lineage>
        <taxon>Eukaryota</taxon>
        <taxon>Metazoa</taxon>
        <taxon>Chordata</taxon>
        <taxon>Craniata</taxon>
        <taxon>Vertebrata</taxon>
        <taxon>Euteleostomi</taxon>
        <taxon>Mammalia</taxon>
        <taxon>Metatheria</taxon>
        <taxon>Dasyuromorphia</taxon>
        <taxon>Dasyuridae</taxon>
        <taxon>Sarcophilus</taxon>
    </lineage>
</organism>
<dbReference type="OrthoDB" id="9451101at2759"/>
<dbReference type="GeneTree" id="ENSGT00940000166717"/>
<dbReference type="InterPro" id="IPR038954">
    <property type="entry name" value="CSNKA2IP"/>
</dbReference>
<feature type="region of interest" description="Disordered" evidence="1">
    <location>
        <begin position="406"/>
        <end position="431"/>
    </location>
</feature>
<dbReference type="GeneID" id="111719703"/>
<dbReference type="PANTHER" id="PTHR35825">
    <property type="entry name" value="CASEIN KINASE II SUBUNIT ALPHA PRIME-INTERACTING PROTEIN"/>
    <property type="match status" value="1"/>
</dbReference>
<proteinExistence type="predicted"/>
<evidence type="ECO:0000256" key="1">
    <source>
        <dbReference type="SAM" id="MobiDB-lite"/>
    </source>
</evidence>
<dbReference type="Ensembl" id="ENSSHAT00000027109.1">
    <property type="protein sequence ID" value="ENSSHAP00000042115.1"/>
    <property type="gene ID" value="ENSSHAG00000026420.1"/>
</dbReference>
<feature type="compositionally biased region" description="Basic residues" evidence="1">
    <location>
        <begin position="108"/>
        <end position="123"/>
    </location>
</feature>
<reference evidence="2" key="3">
    <citation type="submission" date="2025-09" db="UniProtKB">
        <authorList>
            <consortium name="Ensembl"/>
        </authorList>
    </citation>
    <scope>IDENTIFICATION</scope>
</reference>
<dbReference type="KEGG" id="shr:111719703"/>
<evidence type="ECO:0000313" key="3">
    <source>
        <dbReference type="Proteomes" id="UP000007648"/>
    </source>
</evidence>
<feature type="compositionally biased region" description="Basic and acidic residues" evidence="1">
    <location>
        <begin position="136"/>
        <end position="146"/>
    </location>
</feature>